<organism evidence="17 18">
    <name type="scientific">Zhongshania borealis</name>
    <dbReference type="NCBI Taxonomy" id="889488"/>
    <lineage>
        <taxon>Bacteria</taxon>
        <taxon>Pseudomonadati</taxon>
        <taxon>Pseudomonadota</taxon>
        <taxon>Gammaproteobacteria</taxon>
        <taxon>Cellvibrionales</taxon>
        <taxon>Spongiibacteraceae</taxon>
        <taxon>Zhongshania</taxon>
    </lineage>
</organism>
<dbReference type="CDD" id="cd17546">
    <property type="entry name" value="REC_hyHK_CKI1_RcsC-like"/>
    <property type="match status" value="1"/>
</dbReference>
<dbReference type="SMART" id="SM00448">
    <property type="entry name" value="REC"/>
    <property type="match status" value="2"/>
</dbReference>
<dbReference type="InterPro" id="IPR006189">
    <property type="entry name" value="CHASE_dom"/>
</dbReference>
<evidence type="ECO:0000256" key="8">
    <source>
        <dbReference type="ARBA" id="ARBA00023136"/>
    </source>
</evidence>
<feature type="transmembrane region" description="Helical" evidence="11">
    <location>
        <begin position="294"/>
        <end position="314"/>
    </location>
</feature>
<dbReference type="InterPro" id="IPR005467">
    <property type="entry name" value="His_kinase_dom"/>
</dbReference>
<feature type="domain" description="PAC" evidence="14">
    <location>
        <begin position="394"/>
        <end position="445"/>
    </location>
</feature>
<dbReference type="PROSITE" id="PS50894">
    <property type="entry name" value="HPT"/>
    <property type="match status" value="1"/>
</dbReference>
<evidence type="ECO:0000256" key="6">
    <source>
        <dbReference type="ARBA" id="ARBA00022989"/>
    </source>
</evidence>
<evidence type="ECO:0000256" key="9">
    <source>
        <dbReference type="PROSITE-ProRule" id="PRU00110"/>
    </source>
</evidence>
<dbReference type="Pfam" id="PF08447">
    <property type="entry name" value="PAS_3"/>
    <property type="match status" value="1"/>
</dbReference>
<dbReference type="InterPro" id="IPR008207">
    <property type="entry name" value="Sig_transdc_His_kin_Hpt_dom"/>
</dbReference>
<dbReference type="SUPFAM" id="SSF55874">
    <property type="entry name" value="ATPase domain of HSP90 chaperone/DNA topoisomerase II/histidine kinase"/>
    <property type="match status" value="1"/>
</dbReference>
<dbReference type="PANTHER" id="PTHR45339:SF5">
    <property type="entry name" value="HISTIDINE KINASE"/>
    <property type="match status" value="1"/>
</dbReference>
<dbReference type="InterPro" id="IPR011006">
    <property type="entry name" value="CheY-like_superfamily"/>
</dbReference>
<dbReference type="CDD" id="cd00082">
    <property type="entry name" value="HisKA"/>
    <property type="match status" value="1"/>
</dbReference>
<dbReference type="InterPro" id="IPR000700">
    <property type="entry name" value="PAS-assoc_C"/>
</dbReference>
<dbReference type="PROSITE" id="PS50839">
    <property type="entry name" value="CHASE"/>
    <property type="match status" value="1"/>
</dbReference>
<keyword evidence="6 11" id="KW-1133">Transmembrane helix</keyword>
<dbReference type="InterPro" id="IPR013655">
    <property type="entry name" value="PAS_fold_3"/>
</dbReference>
<comment type="caution">
    <text evidence="10">Lacks conserved residue(s) required for the propagation of feature annotation.</text>
</comment>
<dbReference type="InterPro" id="IPR001789">
    <property type="entry name" value="Sig_transdc_resp-reg_receiver"/>
</dbReference>
<dbReference type="RefSeq" id="WP_344937359.1">
    <property type="nucleotide sequence ID" value="NZ_BAABDM010000006.1"/>
</dbReference>
<keyword evidence="18" id="KW-1185">Reference proteome</keyword>
<dbReference type="InterPro" id="IPR003594">
    <property type="entry name" value="HATPase_dom"/>
</dbReference>
<dbReference type="SMART" id="SM01079">
    <property type="entry name" value="CHASE"/>
    <property type="match status" value="1"/>
</dbReference>
<keyword evidence="4 10" id="KW-0597">Phosphoprotein</keyword>
<dbReference type="Pfam" id="PF01627">
    <property type="entry name" value="Hpt"/>
    <property type="match status" value="1"/>
</dbReference>
<evidence type="ECO:0000259" key="14">
    <source>
        <dbReference type="PROSITE" id="PS50113"/>
    </source>
</evidence>
<feature type="modified residue" description="Phosphohistidine" evidence="9">
    <location>
        <position position="1206"/>
    </location>
</feature>
<comment type="subcellular location">
    <subcellularLocation>
        <location evidence="2">Membrane</location>
    </subcellularLocation>
</comment>
<dbReference type="SMART" id="SM00086">
    <property type="entry name" value="PAC"/>
    <property type="match status" value="2"/>
</dbReference>
<dbReference type="EC" id="2.7.13.3" evidence="3"/>
<dbReference type="PROSITE" id="PS50110">
    <property type="entry name" value="RESPONSE_REGULATORY"/>
    <property type="match status" value="2"/>
</dbReference>
<dbReference type="PRINTS" id="PR00344">
    <property type="entry name" value="BCTRLSENSOR"/>
</dbReference>
<dbReference type="PANTHER" id="PTHR45339">
    <property type="entry name" value="HYBRID SIGNAL TRANSDUCTION HISTIDINE KINASE J"/>
    <property type="match status" value="1"/>
</dbReference>
<gene>
    <name evidence="17" type="ORF">GCM10022414_28970</name>
</gene>
<evidence type="ECO:0000256" key="10">
    <source>
        <dbReference type="PROSITE-ProRule" id="PRU00169"/>
    </source>
</evidence>
<dbReference type="InterPro" id="IPR036097">
    <property type="entry name" value="HisK_dim/P_sf"/>
</dbReference>
<dbReference type="Gene3D" id="1.20.120.160">
    <property type="entry name" value="HPT domain"/>
    <property type="match status" value="1"/>
</dbReference>
<dbReference type="Proteomes" id="UP001500392">
    <property type="component" value="Unassembled WGS sequence"/>
</dbReference>
<dbReference type="Gene3D" id="1.10.287.130">
    <property type="match status" value="1"/>
</dbReference>
<dbReference type="Gene3D" id="3.40.50.2300">
    <property type="match status" value="2"/>
</dbReference>
<dbReference type="Gene3D" id="3.30.565.10">
    <property type="entry name" value="Histidine kinase-like ATPase, C-terminal domain"/>
    <property type="match status" value="1"/>
</dbReference>
<dbReference type="Pfam" id="PF03924">
    <property type="entry name" value="CHASE"/>
    <property type="match status" value="1"/>
</dbReference>
<dbReference type="SMART" id="SM00387">
    <property type="entry name" value="HATPase_c"/>
    <property type="match status" value="1"/>
</dbReference>
<keyword evidence="5 11" id="KW-0812">Transmembrane</keyword>
<comment type="caution">
    <text evidence="17">The sequence shown here is derived from an EMBL/GenBank/DDBJ whole genome shotgun (WGS) entry which is preliminary data.</text>
</comment>
<evidence type="ECO:0000259" key="12">
    <source>
        <dbReference type="PROSITE" id="PS50109"/>
    </source>
</evidence>
<evidence type="ECO:0000256" key="3">
    <source>
        <dbReference type="ARBA" id="ARBA00012438"/>
    </source>
</evidence>
<evidence type="ECO:0000259" key="16">
    <source>
        <dbReference type="PROSITE" id="PS50894"/>
    </source>
</evidence>
<dbReference type="PROSITE" id="PS50113">
    <property type="entry name" value="PAC"/>
    <property type="match status" value="2"/>
</dbReference>
<feature type="modified residue" description="4-aspartylphosphate" evidence="10">
    <location>
        <position position="1039"/>
    </location>
</feature>
<evidence type="ECO:0000256" key="11">
    <source>
        <dbReference type="SAM" id="Phobius"/>
    </source>
</evidence>
<feature type="domain" description="Histidine kinase" evidence="12">
    <location>
        <begin position="590"/>
        <end position="810"/>
    </location>
</feature>
<evidence type="ECO:0000313" key="18">
    <source>
        <dbReference type="Proteomes" id="UP001500392"/>
    </source>
</evidence>
<feature type="domain" description="Response regulatory" evidence="13">
    <location>
        <begin position="826"/>
        <end position="948"/>
    </location>
</feature>
<feature type="domain" description="Response regulatory" evidence="13">
    <location>
        <begin position="986"/>
        <end position="1109"/>
    </location>
</feature>
<dbReference type="InterPro" id="IPR036641">
    <property type="entry name" value="HPT_dom_sf"/>
</dbReference>
<proteinExistence type="predicted"/>
<feature type="domain" description="CHASE" evidence="15">
    <location>
        <begin position="133"/>
        <end position="223"/>
    </location>
</feature>
<feature type="domain" description="HPt" evidence="16">
    <location>
        <begin position="1167"/>
        <end position="1268"/>
    </location>
</feature>
<evidence type="ECO:0000313" key="17">
    <source>
        <dbReference type="EMBL" id="GAA4101563.1"/>
    </source>
</evidence>
<evidence type="ECO:0000256" key="4">
    <source>
        <dbReference type="ARBA" id="ARBA00022553"/>
    </source>
</evidence>
<comment type="catalytic activity">
    <reaction evidence="1">
        <text>ATP + protein L-histidine = ADP + protein N-phospho-L-histidine.</text>
        <dbReference type="EC" id="2.7.13.3"/>
    </reaction>
</comment>
<dbReference type="InterPro" id="IPR035965">
    <property type="entry name" value="PAS-like_dom_sf"/>
</dbReference>
<dbReference type="SUPFAM" id="SSF47226">
    <property type="entry name" value="Histidine-containing phosphotransfer domain, HPT domain"/>
    <property type="match status" value="1"/>
</dbReference>
<dbReference type="SUPFAM" id="SSF55785">
    <property type="entry name" value="PYP-like sensor domain (PAS domain)"/>
    <property type="match status" value="2"/>
</dbReference>
<dbReference type="Gene3D" id="3.30.450.350">
    <property type="entry name" value="CHASE domain"/>
    <property type="match status" value="1"/>
</dbReference>
<feature type="domain" description="PAC" evidence="14">
    <location>
        <begin position="521"/>
        <end position="572"/>
    </location>
</feature>
<dbReference type="InterPro" id="IPR004358">
    <property type="entry name" value="Sig_transdc_His_kin-like_C"/>
</dbReference>
<keyword evidence="8 11" id="KW-0472">Membrane</keyword>
<dbReference type="SMART" id="SM00388">
    <property type="entry name" value="HisKA"/>
    <property type="match status" value="1"/>
</dbReference>
<dbReference type="CDD" id="cd16922">
    <property type="entry name" value="HATPase_EvgS-ArcB-TorS-like"/>
    <property type="match status" value="1"/>
</dbReference>
<dbReference type="SUPFAM" id="SSF52172">
    <property type="entry name" value="CheY-like"/>
    <property type="match status" value="2"/>
</dbReference>
<dbReference type="Pfam" id="PF00512">
    <property type="entry name" value="HisKA"/>
    <property type="match status" value="1"/>
</dbReference>
<dbReference type="Pfam" id="PF02518">
    <property type="entry name" value="HATPase_c"/>
    <property type="match status" value="1"/>
</dbReference>
<name>A0ABP7X0M8_9GAMM</name>
<evidence type="ECO:0000256" key="7">
    <source>
        <dbReference type="ARBA" id="ARBA00023012"/>
    </source>
</evidence>
<dbReference type="InterPro" id="IPR003661">
    <property type="entry name" value="HisK_dim/P_dom"/>
</dbReference>
<dbReference type="CDD" id="cd00130">
    <property type="entry name" value="PAS"/>
    <property type="match status" value="1"/>
</dbReference>
<dbReference type="InterPro" id="IPR042240">
    <property type="entry name" value="CHASE_sf"/>
</dbReference>
<protein>
    <recommendedName>
        <fullName evidence="3">histidine kinase</fullName>
        <ecNumber evidence="3">2.7.13.3</ecNumber>
    </recommendedName>
</protein>
<accession>A0ABP7X0M8</accession>
<evidence type="ECO:0000256" key="2">
    <source>
        <dbReference type="ARBA" id="ARBA00004370"/>
    </source>
</evidence>
<dbReference type="InterPro" id="IPR001610">
    <property type="entry name" value="PAC"/>
</dbReference>
<evidence type="ECO:0000259" key="13">
    <source>
        <dbReference type="PROSITE" id="PS50110"/>
    </source>
</evidence>
<dbReference type="SUPFAM" id="SSF47384">
    <property type="entry name" value="Homodimeric domain of signal transducing histidine kinase"/>
    <property type="match status" value="1"/>
</dbReference>
<evidence type="ECO:0000256" key="5">
    <source>
        <dbReference type="ARBA" id="ARBA00022692"/>
    </source>
</evidence>
<dbReference type="Pfam" id="PF00072">
    <property type="entry name" value="Response_reg"/>
    <property type="match status" value="1"/>
</dbReference>
<dbReference type="InterPro" id="IPR036890">
    <property type="entry name" value="HATPase_C_sf"/>
</dbReference>
<dbReference type="InterPro" id="IPR000014">
    <property type="entry name" value="PAS"/>
</dbReference>
<evidence type="ECO:0000259" key="15">
    <source>
        <dbReference type="PROSITE" id="PS50839"/>
    </source>
</evidence>
<dbReference type="PROSITE" id="PS50109">
    <property type="entry name" value="HIS_KIN"/>
    <property type="match status" value="1"/>
</dbReference>
<reference evidence="18" key="1">
    <citation type="journal article" date="2019" name="Int. J. Syst. Evol. Microbiol.">
        <title>The Global Catalogue of Microorganisms (GCM) 10K type strain sequencing project: providing services to taxonomists for standard genome sequencing and annotation.</title>
        <authorList>
            <consortium name="The Broad Institute Genomics Platform"/>
            <consortium name="The Broad Institute Genome Sequencing Center for Infectious Disease"/>
            <person name="Wu L."/>
            <person name="Ma J."/>
        </authorList>
    </citation>
    <scope>NUCLEOTIDE SEQUENCE [LARGE SCALE GENOMIC DNA]</scope>
    <source>
        <strain evidence="18">JCM 17304</strain>
    </source>
</reference>
<sequence length="1268" mass="139323">MQSLPPLIKGDKLPTFPEVEQFRGSHFNSVKWIQNAVLLCVALVIICSGVFIDFQNTQRYQSQYRVTMQNQLKLTASKLEGLVLANLQTAKSIVPVIGANPNIDAADFDLYAAPLFDGSVQLRNITAAQDLKIKFVYPLKSNEAVLGYDYRDRPDQLKDIVRVRETGKMVLSGPFTLIQGGQGLIARIPIFDNTKTAEPKPLWGTVAAVINLDQLYAAAGLNEANSPIDIAIRKAPQTVAQDSKPFFGKQSAFSSYAHPVTAVINLPSEDKWELAGIPKNGWPKRADNAASMRAISIITGICIYALFILGYRLLSRRQRHNVLLHSLFDLAPIGIALSDFESGKFLQVNNALMASSGYSQDDFLALNQWQISAQSQDEVEQYQLRSLKKHGRYGPYERNYIRKDGSEFPVLLNGVLIQDNSGKHFVWSIIEDISAQKKANDIVQRQESLMRSMGAQARVGAWEYLVDINKLYWSQMTRKIFRVGDHYLPEAKTIREFSSGDDALQRFDKSVKEALGNGLPFSDELKIITASGREIWIHITGQAEFKDGRCIRLYGSVQDIDSRRKAQDELISAKEQAEAAALAKSEFLAVMSHEIRTPMNGVLGMLNLLESTPLNQNQEHKVHIAKSSARSLLGLIDDILDFSKVDAGKLELEEIEFNLRRSLDEFAEGLAHSAHAKGLALIVDLSMLPLCSVIGDPVRLRQIVSNLLSNAIKFTERGSVILRASLSQEADDLFLHCAIIDSGIGIPDPDRRKLFMPFSQVDTSTTRKYGGSGLGLSICSKLCELMDGSIAVHSNADQGSTFSFSIKLKATNTANKIARPALAGRSILLIDENADFQTTMTHQLEQWDATVHIADNCNAATDLFSPSSKTTPDQCGLILLSAQIGEADDVADATHRLRQHPAFANTAIALLCTGNTAFDHALVDAEINAAYLKPLSTDNLLAALQLTAADKPQYEFASKLQETTSHATLDVEPIIVKTDSKFHNQHILLVEDNPVNQEVCRGMLDELGVHTSIANDGIMALQMLSSASTLSPYTLILMDCQMPVMDGYVVSRRIRNGGAGRAYRQVPIIALTANAMSGDKEKCLNAGMNDYLSKPLEPADLEAKLTTWLIEKTSAYSTTATITNIASFKQPAPIVSAVSQGQQPSPTENNISEIWAESKALESAMGRTDTLRKLLAMFSTQLEGQLSELSEAVKYGEVENVSNIAHAVKGSAGQLAGHRLQRSAAALERAAQNGEAKLIAQLHSTFLEDCDALQIRFKQYLQLESNTK</sequence>
<evidence type="ECO:0000256" key="1">
    <source>
        <dbReference type="ARBA" id="ARBA00000085"/>
    </source>
</evidence>
<feature type="transmembrane region" description="Helical" evidence="11">
    <location>
        <begin position="32"/>
        <end position="52"/>
    </location>
</feature>
<dbReference type="EMBL" id="BAABDM010000006">
    <property type="protein sequence ID" value="GAA4101563.1"/>
    <property type="molecule type" value="Genomic_DNA"/>
</dbReference>
<keyword evidence="7" id="KW-0902">Two-component regulatory system</keyword>
<dbReference type="Pfam" id="PF13426">
    <property type="entry name" value="PAS_9"/>
    <property type="match status" value="1"/>
</dbReference>
<dbReference type="NCBIfam" id="TIGR00229">
    <property type="entry name" value="sensory_box"/>
    <property type="match status" value="1"/>
</dbReference>
<dbReference type="Gene3D" id="3.30.450.20">
    <property type="entry name" value="PAS domain"/>
    <property type="match status" value="2"/>
</dbReference>